<reference evidence="1" key="1">
    <citation type="submission" date="2023-10" db="EMBL/GenBank/DDBJ databases">
        <authorList>
            <person name="Rodriguez Cubillos JULIANA M."/>
            <person name="De Vega J."/>
        </authorList>
    </citation>
    <scope>NUCLEOTIDE SEQUENCE</scope>
</reference>
<dbReference type="Proteomes" id="UP001177021">
    <property type="component" value="Unassembled WGS sequence"/>
</dbReference>
<comment type="caution">
    <text evidence="1">The sequence shown here is derived from an EMBL/GenBank/DDBJ whole genome shotgun (WGS) entry which is preliminary data.</text>
</comment>
<proteinExistence type="predicted"/>
<sequence length="242" mass="28306">MASNIVAPWQSLQVLKNHRLKKHHSYFNTKKTSYSVIRNEKTSSFNYRTTANIPIYELPGASFDQYMDDKLRVARAVFHDQTKTKQLNEEEWRVKMAPMQVLFMNVQPSADVKLTIKSNGEDYPPHIPHHISKILEVHFIKWELKGLNTLDNDPYHFSLDLDVKGTIYPERSGKHTLLKNQIEMKISFILSPEMGFIPEDVLQTAFEMVFKTMSNEMKQDFNGRLLADYNSFKRYKSKKNSV</sequence>
<organism evidence="1 2">
    <name type="scientific">Trifolium pratense</name>
    <name type="common">Red clover</name>
    <dbReference type="NCBI Taxonomy" id="57577"/>
    <lineage>
        <taxon>Eukaryota</taxon>
        <taxon>Viridiplantae</taxon>
        <taxon>Streptophyta</taxon>
        <taxon>Embryophyta</taxon>
        <taxon>Tracheophyta</taxon>
        <taxon>Spermatophyta</taxon>
        <taxon>Magnoliopsida</taxon>
        <taxon>eudicotyledons</taxon>
        <taxon>Gunneridae</taxon>
        <taxon>Pentapetalae</taxon>
        <taxon>rosids</taxon>
        <taxon>fabids</taxon>
        <taxon>Fabales</taxon>
        <taxon>Fabaceae</taxon>
        <taxon>Papilionoideae</taxon>
        <taxon>50 kb inversion clade</taxon>
        <taxon>NPAAA clade</taxon>
        <taxon>Hologalegina</taxon>
        <taxon>IRL clade</taxon>
        <taxon>Trifolieae</taxon>
        <taxon>Trifolium</taxon>
    </lineage>
</organism>
<keyword evidence="2" id="KW-1185">Reference proteome</keyword>
<dbReference type="EMBL" id="CASHSV030000513">
    <property type="protein sequence ID" value="CAJ2665705.1"/>
    <property type="molecule type" value="Genomic_DNA"/>
</dbReference>
<evidence type="ECO:0000313" key="2">
    <source>
        <dbReference type="Proteomes" id="UP001177021"/>
    </source>
</evidence>
<accession>A0ACB0LA53</accession>
<name>A0ACB0LA53_TRIPR</name>
<gene>
    <name evidence="1" type="ORF">MILVUS5_LOCUS30622</name>
</gene>
<protein>
    <submittedName>
        <fullName evidence="1">Uncharacterized protein</fullName>
    </submittedName>
</protein>
<evidence type="ECO:0000313" key="1">
    <source>
        <dbReference type="EMBL" id="CAJ2665705.1"/>
    </source>
</evidence>